<accession>A0A0M6YPI2</accession>
<protein>
    <submittedName>
        <fullName evidence="2">Bacterial extracellular solute-binding proteins, family 3</fullName>
    </submittedName>
</protein>
<dbReference type="STRING" id="420998.JDO7802_03483"/>
<dbReference type="EMBL" id="CXSU01000012">
    <property type="protein sequence ID" value="CTQ51443.1"/>
    <property type="molecule type" value="Genomic_DNA"/>
</dbReference>
<proteinExistence type="predicted"/>
<evidence type="ECO:0000313" key="2">
    <source>
        <dbReference type="EMBL" id="CTQ51443.1"/>
    </source>
</evidence>
<evidence type="ECO:0000256" key="1">
    <source>
        <dbReference type="SAM" id="SignalP"/>
    </source>
</evidence>
<feature type="signal peptide" evidence="1">
    <location>
        <begin position="1"/>
        <end position="22"/>
    </location>
</feature>
<dbReference type="RefSeq" id="WP_055087137.1">
    <property type="nucleotide sequence ID" value="NZ_CXSU01000012.1"/>
</dbReference>
<dbReference type="Gene3D" id="3.40.190.10">
    <property type="entry name" value="Periplasmic binding protein-like II"/>
    <property type="match status" value="2"/>
</dbReference>
<dbReference type="SUPFAM" id="SSF53850">
    <property type="entry name" value="Periplasmic binding protein-like II"/>
    <property type="match status" value="1"/>
</dbReference>
<keyword evidence="3" id="KW-1185">Reference proteome</keyword>
<reference evidence="2 3" key="1">
    <citation type="submission" date="2015-07" db="EMBL/GenBank/DDBJ databases">
        <authorList>
            <person name="Noorani M."/>
        </authorList>
    </citation>
    <scope>NUCLEOTIDE SEQUENCE [LARGE SCALE GENOMIC DNA]</scope>
    <source>
        <strain evidence="2 3">CECT 7802</strain>
    </source>
</reference>
<dbReference type="PANTHER" id="PTHR35936">
    <property type="entry name" value="MEMBRANE-BOUND LYTIC MUREIN TRANSGLYCOSYLASE F"/>
    <property type="match status" value="1"/>
</dbReference>
<gene>
    <name evidence="2" type="ORF">JDO7802_03483</name>
</gene>
<keyword evidence="1" id="KW-0732">Signal</keyword>
<evidence type="ECO:0000313" key="3">
    <source>
        <dbReference type="Proteomes" id="UP000049222"/>
    </source>
</evidence>
<feature type="chain" id="PRO_5005808191" evidence="1">
    <location>
        <begin position="23"/>
        <end position="256"/>
    </location>
</feature>
<name>A0A0M6YPI2_9RHOB</name>
<dbReference type="Proteomes" id="UP000049222">
    <property type="component" value="Unassembled WGS sequence"/>
</dbReference>
<dbReference type="PANTHER" id="PTHR35936:SF25">
    <property type="entry name" value="ABC TRANSPORTER SUBSTRATE-BINDING PROTEIN"/>
    <property type="match status" value="1"/>
</dbReference>
<organism evidence="2 3">
    <name type="scientific">Jannaschia donghaensis</name>
    <dbReference type="NCBI Taxonomy" id="420998"/>
    <lineage>
        <taxon>Bacteria</taxon>
        <taxon>Pseudomonadati</taxon>
        <taxon>Pseudomonadota</taxon>
        <taxon>Alphaproteobacteria</taxon>
        <taxon>Rhodobacterales</taxon>
        <taxon>Roseobacteraceae</taxon>
        <taxon>Jannaschia</taxon>
    </lineage>
</organism>
<dbReference type="AlphaFoldDB" id="A0A0M6YPI2"/>
<dbReference type="OrthoDB" id="5421182at2"/>
<sequence>MLPTRAATVVALAIAFHAVPVAADQVVLRADPYCPYNCEPGSDSPGFMIEIAREALAMHGHTVVYENAPWARALEMARTGVIAGAVGALPEEAPDLLYGIPIGSYSEAVALRIGETIDSETPSTYDGWRIGIIDGYEYYGPIAAYIEANAGDRTVVQSAGGDQPLDTNLRKLRARRIDMVADAEAVLAYNLLQNGLEDELTIVRMSDADAIYIGFSPANPASATYLEHLEDGVATLRKSGRLAEILSRYGVADWAE</sequence>